<organism evidence="1">
    <name type="scientific">Fusarium oxysporum f. sp. conglutinans race 2 54008</name>
    <dbReference type="NCBI Taxonomy" id="1089457"/>
    <lineage>
        <taxon>Eukaryota</taxon>
        <taxon>Fungi</taxon>
        <taxon>Dikarya</taxon>
        <taxon>Ascomycota</taxon>
        <taxon>Pezizomycotina</taxon>
        <taxon>Sordariomycetes</taxon>
        <taxon>Hypocreomycetidae</taxon>
        <taxon>Hypocreales</taxon>
        <taxon>Nectriaceae</taxon>
        <taxon>Fusarium</taxon>
        <taxon>Fusarium oxysporum species complex</taxon>
    </lineage>
</organism>
<gene>
    <name evidence="1" type="ORF">FOPG_12924</name>
</gene>
<dbReference type="HOGENOM" id="CLU_2867740_0_0_1"/>
<evidence type="ECO:0000313" key="1">
    <source>
        <dbReference type="EMBL" id="EXL71350.1"/>
    </source>
</evidence>
<dbReference type="Proteomes" id="UP000030676">
    <property type="component" value="Unassembled WGS sequence"/>
</dbReference>
<dbReference type="AlphaFoldDB" id="X0HI62"/>
<name>X0HI62_FUSOX</name>
<sequence length="64" mass="7215">MGSRGLFSSACHSRASLRYFECRAVDVRSYGGMYRLPVQNRTRLWSQALFRHPSKAGSHPAGSR</sequence>
<protein>
    <submittedName>
        <fullName evidence="1">Uncharacterized protein</fullName>
    </submittedName>
</protein>
<reference evidence="1" key="1">
    <citation type="submission" date="2011-11" db="EMBL/GenBank/DDBJ databases">
        <title>The Genome Sequence of Fusarium oxysporum PHW808.</title>
        <authorList>
            <consortium name="The Broad Institute Genome Sequencing Platform"/>
            <person name="Ma L.-J."/>
            <person name="Gale L.R."/>
            <person name="Schwartz D.C."/>
            <person name="Zhou S."/>
            <person name="Corby-Kistler H."/>
            <person name="Young S.K."/>
            <person name="Zeng Q."/>
            <person name="Gargeya S."/>
            <person name="Fitzgerald M."/>
            <person name="Haas B."/>
            <person name="Abouelleil A."/>
            <person name="Alvarado L."/>
            <person name="Arachchi H.M."/>
            <person name="Berlin A."/>
            <person name="Brown A."/>
            <person name="Chapman S.B."/>
            <person name="Chen Z."/>
            <person name="Dunbar C."/>
            <person name="Freedman E."/>
            <person name="Gearin G."/>
            <person name="Goldberg J."/>
            <person name="Griggs A."/>
            <person name="Gujja S."/>
            <person name="Heiman D."/>
            <person name="Howarth C."/>
            <person name="Larson L."/>
            <person name="Lui A."/>
            <person name="MacDonald P.J.P."/>
            <person name="Montmayeur A."/>
            <person name="Murphy C."/>
            <person name="Neiman D."/>
            <person name="Pearson M."/>
            <person name="Priest M."/>
            <person name="Roberts A."/>
            <person name="Saif S."/>
            <person name="Shea T."/>
            <person name="Shenoy N."/>
            <person name="Sisk P."/>
            <person name="Stolte C."/>
            <person name="Sykes S."/>
            <person name="Wortman J."/>
            <person name="Nusbaum C."/>
            <person name="Birren B."/>
        </authorList>
    </citation>
    <scope>NUCLEOTIDE SEQUENCE [LARGE SCALE GENOMIC DNA]</scope>
    <source>
        <strain evidence="1">54008</strain>
    </source>
</reference>
<reference evidence="1" key="2">
    <citation type="submission" date="2012-05" db="EMBL/GenBank/DDBJ databases">
        <title>The Genome Annotation of Fusarium oxysporum PHW808.</title>
        <authorList>
            <consortium name="The Broad Institute Genomics Platform"/>
            <person name="Ma L.-J."/>
            <person name="Corby-Kistler H."/>
            <person name="Broz K."/>
            <person name="Gale L.R."/>
            <person name="Jonkers W."/>
            <person name="O'Donnell K."/>
            <person name="Ploetz R."/>
            <person name="Steinberg C."/>
            <person name="Schwartz D.C."/>
            <person name="VanEtten H."/>
            <person name="Zhou S."/>
            <person name="Young S.K."/>
            <person name="Zeng Q."/>
            <person name="Gargeya S."/>
            <person name="Fitzgerald M."/>
            <person name="Abouelleil A."/>
            <person name="Alvarado L."/>
            <person name="Chapman S.B."/>
            <person name="Gainer-Dewar J."/>
            <person name="Goldberg J."/>
            <person name="Griggs A."/>
            <person name="Gujja S."/>
            <person name="Hansen M."/>
            <person name="Howarth C."/>
            <person name="Imamovic A."/>
            <person name="Ireland A."/>
            <person name="Larimer J."/>
            <person name="McCowan C."/>
            <person name="Murphy C."/>
            <person name="Pearson M."/>
            <person name="Poon T.W."/>
            <person name="Priest M."/>
            <person name="Roberts A."/>
            <person name="Saif S."/>
            <person name="Shea T."/>
            <person name="Sykes S."/>
            <person name="Wortman J."/>
            <person name="Nusbaum C."/>
            <person name="Birren B."/>
        </authorList>
    </citation>
    <scope>NUCLEOTIDE SEQUENCE</scope>
    <source>
        <strain evidence="1">54008</strain>
    </source>
</reference>
<dbReference type="EMBL" id="JH658891">
    <property type="protein sequence ID" value="EXL71350.1"/>
    <property type="molecule type" value="Genomic_DNA"/>
</dbReference>
<proteinExistence type="predicted"/>
<accession>X0HI62</accession>